<evidence type="ECO:0000259" key="7">
    <source>
        <dbReference type="PROSITE" id="PS50111"/>
    </source>
</evidence>
<keyword evidence="6" id="KW-0472">Membrane</keyword>
<dbReference type="SMART" id="SM01358">
    <property type="entry name" value="HBM"/>
    <property type="match status" value="1"/>
</dbReference>
<dbReference type="PROSITE" id="PS50192">
    <property type="entry name" value="T_SNARE"/>
    <property type="match status" value="1"/>
</dbReference>
<feature type="transmembrane region" description="Helical" evidence="6">
    <location>
        <begin position="299"/>
        <end position="319"/>
    </location>
</feature>
<dbReference type="Gene3D" id="1.10.287.950">
    <property type="entry name" value="Methyl-accepting chemotaxis protein"/>
    <property type="match status" value="1"/>
</dbReference>
<dbReference type="GO" id="GO:0004888">
    <property type="term" value="F:transmembrane signaling receptor activity"/>
    <property type="evidence" value="ECO:0007669"/>
    <property type="project" value="InterPro"/>
</dbReference>
<evidence type="ECO:0000256" key="6">
    <source>
        <dbReference type="SAM" id="Phobius"/>
    </source>
</evidence>
<evidence type="ECO:0000313" key="10">
    <source>
        <dbReference type="EMBL" id="GHG05147.1"/>
    </source>
</evidence>
<dbReference type="PANTHER" id="PTHR32089:SF70">
    <property type="entry name" value="ENERGY TAXIS MODULATING METHYL ACCEPTING SENSORY TRANSDUCER"/>
    <property type="match status" value="1"/>
</dbReference>
<dbReference type="FunFam" id="1.10.287.950:FF:000001">
    <property type="entry name" value="Methyl-accepting chemotaxis sensory transducer"/>
    <property type="match status" value="1"/>
</dbReference>
<dbReference type="GO" id="GO:0007165">
    <property type="term" value="P:signal transduction"/>
    <property type="evidence" value="ECO:0007669"/>
    <property type="project" value="UniProtKB-KW"/>
</dbReference>
<reference evidence="10" key="1">
    <citation type="journal article" date="2014" name="Int. J. Syst. Evol. Microbiol.">
        <title>Complete genome sequence of Corynebacterium casei LMG S-19264T (=DSM 44701T), isolated from a smear-ripened cheese.</title>
        <authorList>
            <consortium name="US DOE Joint Genome Institute (JGI-PGF)"/>
            <person name="Walter F."/>
            <person name="Albersmeier A."/>
            <person name="Kalinowski J."/>
            <person name="Ruckert C."/>
        </authorList>
    </citation>
    <scope>NUCLEOTIDE SEQUENCE</scope>
    <source>
        <strain evidence="10">KCTC 42731</strain>
    </source>
</reference>
<dbReference type="InterPro" id="IPR032255">
    <property type="entry name" value="HBM"/>
</dbReference>
<dbReference type="CDD" id="cd11386">
    <property type="entry name" value="MCP_signal"/>
    <property type="match status" value="1"/>
</dbReference>
<sequence>MFDNLKLNAQLKLSFGLILSLLIITSVIAVTGLSNVYNGFVDYRGLAVNTNLSSRLQANMLMMRLAVLKYINTQDEKALADFEDREAKMSGFLREAQKGISKPERARLVDNIVAEVDDYKAAFKNVVNLYQQRNDVVSGQLDPNGLAMRQATTDIINSAYQDGDPDAAYHAAQVQEHLLLGRLYVTKFLVTNKQSDATRAIEELDVKMRQGLTDLDAQVQNPNRRALLTKINQYHQDYLTAFSRVQGIIKQRNDLIENTLNRIGPIVANHAEDVKLSVAAEQDALGPKVQSSAESTNTLVLAISIIAVVLGVLCSIIMAKLIRRPIGGEPLEIAHITDQIAAGDFSQNVELKQDDSGIYRSVVEMSKKLQELIAALRNSSDMLIDSANVSSSVAANNAERVLKQKQMTDLVVVAVEEMSASIKEIVNNAEESATRAEQGLQEADSGRTTVQSTLDSINTLAANLSDAMTVINDLEKQSTEIGSVVEVIQSISEQTNLLALNAAIEAARAGEQGRGFAVVADEVRTLAQRTQQSTSEIQTIIQNLQQGTAKTVEVMELSTKQASETVERSSVIDSALASIQEIISDISSMNSHVATAVDQQSKVTAEISENITSISDQLDETTIAAAEAQDTSAKVKALAQELNDMSSQYKI</sequence>
<keyword evidence="2" id="KW-1003">Cell membrane</keyword>
<evidence type="ECO:0000256" key="2">
    <source>
        <dbReference type="ARBA" id="ARBA00022519"/>
    </source>
</evidence>
<keyword evidence="6" id="KW-0812">Transmembrane</keyword>
<feature type="domain" description="HBM" evidence="9">
    <location>
        <begin position="45"/>
        <end position="286"/>
    </location>
</feature>
<evidence type="ECO:0000259" key="8">
    <source>
        <dbReference type="PROSITE" id="PS50192"/>
    </source>
</evidence>
<evidence type="ECO:0000259" key="9">
    <source>
        <dbReference type="PROSITE" id="PS51753"/>
    </source>
</evidence>
<dbReference type="PRINTS" id="PR00260">
    <property type="entry name" value="CHEMTRNSDUCR"/>
</dbReference>
<evidence type="ECO:0000256" key="5">
    <source>
        <dbReference type="PROSITE-ProRule" id="PRU00284"/>
    </source>
</evidence>
<dbReference type="InterPro" id="IPR000727">
    <property type="entry name" value="T_SNARE_dom"/>
</dbReference>
<dbReference type="AlphaFoldDB" id="A0A919EPF7"/>
<feature type="domain" description="T-SNARE coiled-coil homology" evidence="8">
    <location>
        <begin position="573"/>
        <end position="628"/>
    </location>
</feature>
<reference evidence="10" key="2">
    <citation type="submission" date="2020-09" db="EMBL/GenBank/DDBJ databases">
        <authorList>
            <person name="Sun Q."/>
            <person name="Kim S."/>
        </authorList>
    </citation>
    <scope>NUCLEOTIDE SEQUENCE</scope>
    <source>
        <strain evidence="10">KCTC 42731</strain>
    </source>
</reference>
<keyword evidence="6" id="KW-1133">Transmembrane helix</keyword>
<organism evidence="10 11">
    <name type="scientific">Thalassotalea marina</name>
    <dbReference type="NCBI Taxonomy" id="1673741"/>
    <lineage>
        <taxon>Bacteria</taxon>
        <taxon>Pseudomonadati</taxon>
        <taxon>Pseudomonadota</taxon>
        <taxon>Gammaproteobacteria</taxon>
        <taxon>Alteromonadales</taxon>
        <taxon>Colwelliaceae</taxon>
        <taxon>Thalassotalea</taxon>
    </lineage>
</organism>
<feature type="domain" description="Methyl-accepting transducer" evidence="7">
    <location>
        <begin position="379"/>
        <end position="615"/>
    </location>
</feature>
<dbReference type="GO" id="GO:0006935">
    <property type="term" value="P:chemotaxis"/>
    <property type="evidence" value="ECO:0007669"/>
    <property type="project" value="InterPro"/>
</dbReference>
<proteinExistence type="inferred from homology"/>
<name>A0A919EPF7_9GAMM</name>
<dbReference type="SMART" id="SM00283">
    <property type="entry name" value="MA"/>
    <property type="match status" value="1"/>
</dbReference>
<evidence type="ECO:0000256" key="3">
    <source>
        <dbReference type="ARBA" id="ARBA00023224"/>
    </source>
</evidence>
<keyword evidence="2" id="KW-0997">Cell inner membrane</keyword>
<comment type="similarity">
    <text evidence="4">Belongs to the methyl-accepting chemotaxis (MCP) protein family.</text>
</comment>
<dbReference type="GO" id="GO:0005886">
    <property type="term" value="C:plasma membrane"/>
    <property type="evidence" value="ECO:0007669"/>
    <property type="project" value="UniProtKB-SubCell"/>
</dbReference>
<comment type="subcellular location">
    <subcellularLocation>
        <location evidence="1">Cell inner membrane</location>
        <topology evidence="1">Multi-pass membrane protein</topology>
    </subcellularLocation>
</comment>
<gene>
    <name evidence="10" type="ORF">GCM10017161_38350</name>
</gene>
<dbReference type="InterPro" id="IPR004090">
    <property type="entry name" value="Chemotax_Me-accpt_rcpt"/>
</dbReference>
<accession>A0A919EPF7</accession>
<dbReference type="SUPFAM" id="SSF58104">
    <property type="entry name" value="Methyl-accepting chemotaxis protein (MCP) signaling domain"/>
    <property type="match status" value="1"/>
</dbReference>
<dbReference type="InterPro" id="IPR004089">
    <property type="entry name" value="MCPsignal_dom"/>
</dbReference>
<evidence type="ECO:0000313" key="11">
    <source>
        <dbReference type="Proteomes" id="UP000623842"/>
    </source>
</evidence>
<dbReference type="Gene3D" id="6.10.340.10">
    <property type="match status" value="1"/>
</dbReference>
<dbReference type="PROSITE" id="PS51753">
    <property type="entry name" value="HBM"/>
    <property type="match status" value="1"/>
</dbReference>
<dbReference type="Proteomes" id="UP000623842">
    <property type="component" value="Unassembled WGS sequence"/>
</dbReference>
<protein>
    <submittedName>
        <fullName evidence="10">Methyl-accepting chemotaxis protein</fullName>
    </submittedName>
</protein>
<evidence type="ECO:0000256" key="1">
    <source>
        <dbReference type="ARBA" id="ARBA00004429"/>
    </source>
</evidence>
<evidence type="ECO:0000256" key="4">
    <source>
        <dbReference type="ARBA" id="ARBA00029447"/>
    </source>
</evidence>
<dbReference type="RefSeq" id="WP_189774040.1">
    <property type="nucleotide sequence ID" value="NZ_BNCK01000011.1"/>
</dbReference>
<dbReference type="Pfam" id="PF00015">
    <property type="entry name" value="MCPsignal"/>
    <property type="match status" value="1"/>
</dbReference>
<dbReference type="PANTHER" id="PTHR32089">
    <property type="entry name" value="METHYL-ACCEPTING CHEMOTAXIS PROTEIN MCPB"/>
    <property type="match status" value="1"/>
</dbReference>
<dbReference type="EMBL" id="BNCK01000011">
    <property type="protein sequence ID" value="GHG05147.1"/>
    <property type="molecule type" value="Genomic_DNA"/>
</dbReference>
<comment type="caution">
    <text evidence="10">The sequence shown here is derived from an EMBL/GenBank/DDBJ whole genome shotgun (WGS) entry which is preliminary data.</text>
</comment>
<dbReference type="PROSITE" id="PS50111">
    <property type="entry name" value="CHEMOTAXIS_TRANSDUC_2"/>
    <property type="match status" value="1"/>
</dbReference>
<keyword evidence="11" id="KW-1185">Reference proteome</keyword>
<keyword evidence="3 5" id="KW-0807">Transducer</keyword>